<keyword evidence="9" id="KW-0010">Activator</keyword>
<evidence type="ECO:0000256" key="5">
    <source>
        <dbReference type="ARBA" id="ARBA00022491"/>
    </source>
</evidence>
<keyword evidence="8 13" id="KW-0371">Homeobox</keyword>
<comment type="similarity">
    <text evidence="2">Belongs to the paired homeobox family.</text>
</comment>
<dbReference type="GO" id="GO:0005634">
    <property type="term" value="C:nucleus"/>
    <property type="evidence" value="ECO:0007669"/>
    <property type="project" value="UniProtKB-SubCell"/>
</dbReference>
<evidence type="ECO:0000256" key="4">
    <source>
        <dbReference type="ARBA" id="ARBA00022473"/>
    </source>
</evidence>
<evidence type="ECO:0000256" key="6">
    <source>
        <dbReference type="ARBA" id="ARBA00023015"/>
    </source>
</evidence>
<dbReference type="InterPro" id="IPR009057">
    <property type="entry name" value="Homeodomain-like_sf"/>
</dbReference>
<comment type="subcellular location">
    <subcellularLocation>
        <location evidence="1 13 14">Nucleus</location>
    </subcellularLocation>
</comment>
<dbReference type="GO" id="GO:0000977">
    <property type="term" value="F:RNA polymerase II transcription regulatory region sequence-specific DNA binding"/>
    <property type="evidence" value="ECO:0007669"/>
    <property type="project" value="TreeGrafter"/>
</dbReference>
<protein>
    <recommendedName>
        <fullName evidence="3">ALX homeobox protein 1</fullName>
    </recommendedName>
    <alternativeName>
        <fullName evidence="12">Cartilage homeoprotein 1</fullName>
    </alternativeName>
</protein>
<dbReference type="PROSITE" id="PS50803">
    <property type="entry name" value="OAR"/>
    <property type="match status" value="1"/>
</dbReference>
<evidence type="ECO:0000256" key="13">
    <source>
        <dbReference type="PROSITE-ProRule" id="PRU00108"/>
    </source>
</evidence>
<dbReference type="Ensembl" id="ENSHHUT00000059910.1">
    <property type="protein sequence ID" value="ENSHHUP00000057921.1"/>
    <property type="gene ID" value="ENSHHUG00000034491.1"/>
</dbReference>
<dbReference type="FunFam" id="1.10.10.60:FF:000093">
    <property type="entry name" value="ALX homeobox protein 1"/>
    <property type="match status" value="1"/>
</dbReference>
<feature type="DNA-binding region" description="Homeobox" evidence="13">
    <location>
        <begin position="126"/>
        <end position="185"/>
    </location>
</feature>
<reference evidence="18" key="1">
    <citation type="submission" date="2018-06" db="EMBL/GenBank/DDBJ databases">
        <title>Genome assembly of Danube salmon.</title>
        <authorList>
            <person name="Macqueen D.J."/>
            <person name="Gundappa M.K."/>
        </authorList>
    </citation>
    <scope>NUCLEOTIDE SEQUENCE [LARGE SCALE GENOMIC DNA]</scope>
</reference>
<name>A0A4W5P037_9TELE</name>
<dbReference type="GO" id="GO:0001228">
    <property type="term" value="F:DNA-binding transcription activator activity, RNA polymerase II-specific"/>
    <property type="evidence" value="ECO:0007669"/>
    <property type="project" value="TreeGrafter"/>
</dbReference>
<dbReference type="PANTHER" id="PTHR24329:SF359">
    <property type="entry name" value="ALX HOMEOBOX PROTEIN 1"/>
    <property type="match status" value="1"/>
</dbReference>
<evidence type="ECO:0000256" key="11">
    <source>
        <dbReference type="ARBA" id="ARBA00023242"/>
    </source>
</evidence>
<evidence type="ECO:0000256" key="14">
    <source>
        <dbReference type="RuleBase" id="RU000682"/>
    </source>
</evidence>
<keyword evidence="7 13" id="KW-0238">DNA-binding</keyword>
<evidence type="ECO:0000259" key="15">
    <source>
        <dbReference type="PROSITE" id="PS50071"/>
    </source>
</evidence>
<keyword evidence="11 13" id="KW-0539">Nucleus</keyword>
<dbReference type="SUPFAM" id="SSF46689">
    <property type="entry name" value="Homeodomain-like"/>
    <property type="match status" value="1"/>
</dbReference>
<dbReference type="GO" id="GO:0045892">
    <property type="term" value="P:negative regulation of DNA-templated transcription"/>
    <property type="evidence" value="ECO:0007669"/>
    <property type="project" value="TreeGrafter"/>
</dbReference>
<dbReference type="PROSITE" id="PS00027">
    <property type="entry name" value="HOMEOBOX_1"/>
    <property type="match status" value="1"/>
</dbReference>
<evidence type="ECO:0000256" key="10">
    <source>
        <dbReference type="ARBA" id="ARBA00023163"/>
    </source>
</evidence>
<evidence type="ECO:0000313" key="18">
    <source>
        <dbReference type="Proteomes" id="UP000314982"/>
    </source>
</evidence>
<evidence type="ECO:0000313" key="17">
    <source>
        <dbReference type="Ensembl" id="ENSHHUP00000057921.1"/>
    </source>
</evidence>
<dbReference type="InterPro" id="IPR050649">
    <property type="entry name" value="Paired_Homeobox_TFs"/>
</dbReference>
<dbReference type="PANTHER" id="PTHR24329">
    <property type="entry name" value="HOMEOBOX PROTEIN ARISTALESS"/>
    <property type="match status" value="1"/>
</dbReference>
<dbReference type="Pfam" id="PF03826">
    <property type="entry name" value="OAR"/>
    <property type="match status" value="1"/>
</dbReference>
<dbReference type="InterPro" id="IPR001356">
    <property type="entry name" value="HD"/>
</dbReference>
<sequence>MEYMNNKFALKSQAIKGSDYYMGSGGALDQVMESLDSVQYYSKTSPKCVQAFGIQSSEHHPRMERSSPCGDQHVVVLKILFCITKTEMSIDNCCNLRASPVTACQEKTDLDEMGDKCDSNVSSSKKRRHRTTFTSAQLEELEKVFQKTHYPDVYVREQLAMRTELTEARVQVWFQNRRAKWRKRERYGQIQQAKSHFAATYDISVLPRTDSYSQIPNNLWPSPAPSGSVVSSCMLPRGSPPCVTSYSHSPRSAADHGYVGFPNQQNQFGHVSLNNFFTADSLLTPSPNGHPFETKPEFERRSSSIAVLRMKAKEHAANISWAM</sequence>
<accession>A0A4W5P037</accession>
<dbReference type="InterPro" id="IPR017970">
    <property type="entry name" value="Homeobox_CS"/>
</dbReference>
<evidence type="ECO:0000256" key="8">
    <source>
        <dbReference type="ARBA" id="ARBA00023155"/>
    </source>
</evidence>
<reference evidence="17" key="3">
    <citation type="submission" date="2025-09" db="UniProtKB">
        <authorList>
            <consortium name="Ensembl"/>
        </authorList>
    </citation>
    <scope>IDENTIFICATION</scope>
</reference>
<evidence type="ECO:0000256" key="12">
    <source>
        <dbReference type="ARBA" id="ARBA00032590"/>
    </source>
</evidence>
<keyword evidence="18" id="KW-1185">Reference proteome</keyword>
<keyword evidence="5" id="KW-0678">Repressor</keyword>
<keyword evidence="4" id="KW-0217">Developmental protein</keyword>
<reference evidence="17" key="2">
    <citation type="submission" date="2025-08" db="UniProtKB">
        <authorList>
            <consortium name="Ensembl"/>
        </authorList>
    </citation>
    <scope>IDENTIFICATION</scope>
</reference>
<keyword evidence="6" id="KW-0805">Transcription regulation</keyword>
<organism evidence="17 18">
    <name type="scientific">Hucho hucho</name>
    <name type="common">huchen</name>
    <dbReference type="NCBI Taxonomy" id="62062"/>
    <lineage>
        <taxon>Eukaryota</taxon>
        <taxon>Metazoa</taxon>
        <taxon>Chordata</taxon>
        <taxon>Craniata</taxon>
        <taxon>Vertebrata</taxon>
        <taxon>Euteleostomi</taxon>
        <taxon>Actinopterygii</taxon>
        <taxon>Neopterygii</taxon>
        <taxon>Teleostei</taxon>
        <taxon>Protacanthopterygii</taxon>
        <taxon>Salmoniformes</taxon>
        <taxon>Salmonidae</taxon>
        <taxon>Salmoninae</taxon>
        <taxon>Hucho</taxon>
    </lineage>
</organism>
<keyword evidence="10" id="KW-0804">Transcription</keyword>
<evidence type="ECO:0000259" key="16">
    <source>
        <dbReference type="PROSITE" id="PS50803"/>
    </source>
</evidence>
<proteinExistence type="inferred from homology"/>
<evidence type="ECO:0000256" key="3">
    <source>
        <dbReference type="ARBA" id="ARBA00014029"/>
    </source>
</evidence>
<dbReference type="InterPro" id="IPR003654">
    <property type="entry name" value="OAR_dom"/>
</dbReference>
<evidence type="ECO:0000256" key="9">
    <source>
        <dbReference type="ARBA" id="ARBA00023159"/>
    </source>
</evidence>
<dbReference type="GeneTree" id="ENSGT00940000158251"/>
<dbReference type="PROSITE" id="PS50071">
    <property type="entry name" value="HOMEOBOX_2"/>
    <property type="match status" value="1"/>
</dbReference>
<dbReference type="AlphaFoldDB" id="A0A4W5P037"/>
<dbReference type="Gene3D" id="1.10.10.60">
    <property type="entry name" value="Homeodomain-like"/>
    <property type="match status" value="1"/>
</dbReference>
<dbReference type="Proteomes" id="UP000314982">
    <property type="component" value="Unassembled WGS sequence"/>
</dbReference>
<dbReference type="GO" id="GO:0048704">
    <property type="term" value="P:embryonic skeletal system morphogenesis"/>
    <property type="evidence" value="ECO:0007669"/>
    <property type="project" value="TreeGrafter"/>
</dbReference>
<dbReference type="SMART" id="SM00389">
    <property type="entry name" value="HOX"/>
    <property type="match status" value="1"/>
</dbReference>
<evidence type="ECO:0000256" key="7">
    <source>
        <dbReference type="ARBA" id="ARBA00023125"/>
    </source>
</evidence>
<evidence type="ECO:0000256" key="1">
    <source>
        <dbReference type="ARBA" id="ARBA00004123"/>
    </source>
</evidence>
<feature type="domain" description="Homeobox" evidence="15">
    <location>
        <begin position="124"/>
        <end position="184"/>
    </location>
</feature>
<dbReference type="CDD" id="cd00086">
    <property type="entry name" value="homeodomain"/>
    <property type="match status" value="1"/>
</dbReference>
<dbReference type="Pfam" id="PF00046">
    <property type="entry name" value="Homeodomain"/>
    <property type="match status" value="1"/>
</dbReference>
<feature type="domain" description="OAR" evidence="16">
    <location>
        <begin position="303"/>
        <end position="316"/>
    </location>
</feature>
<evidence type="ECO:0000256" key="2">
    <source>
        <dbReference type="ARBA" id="ARBA00005733"/>
    </source>
</evidence>